<keyword evidence="1" id="KW-1133">Transmembrane helix</keyword>
<organism evidence="2 3">
    <name type="scientific">Paraburkholderia ribeironis</name>
    <dbReference type="NCBI Taxonomy" id="1247936"/>
    <lineage>
        <taxon>Bacteria</taxon>
        <taxon>Pseudomonadati</taxon>
        <taxon>Pseudomonadota</taxon>
        <taxon>Betaproteobacteria</taxon>
        <taxon>Burkholderiales</taxon>
        <taxon>Burkholderiaceae</taxon>
        <taxon>Paraburkholderia</taxon>
    </lineage>
</organism>
<dbReference type="AlphaFoldDB" id="A0A1N7SCH3"/>
<keyword evidence="3" id="KW-1185">Reference proteome</keyword>
<feature type="transmembrane region" description="Helical" evidence="1">
    <location>
        <begin position="27"/>
        <end position="45"/>
    </location>
</feature>
<evidence type="ECO:0000313" key="2">
    <source>
        <dbReference type="EMBL" id="SIT45063.1"/>
    </source>
</evidence>
<dbReference type="Proteomes" id="UP000187012">
    <property type="component" value="Unassembled WGS sequence"/>
</dbReference>
<keyword evidence="1" id="KW-0812">Transmembrane</keyword>
<sequence>MEKVIWPEWSVYVFYVVRKTRTVGPGAAPKIGVIVLATVAVSLAADRVGAITRRRSHCALFRH</sequence>
<reference evidence="2 3" key="1">
    <citation type="submission" date="2016-12" db="EMBL/GenBank/DDBJ databases">
        <authorList>
            <person name="Song W.-J."/>
            <person name="Kurnit D.M."/>
        </authorList>
    </citation>
    <scope>NUCLEOTIDE SEQUENCE [LARGE SCALE GENOMIC DNA]</scope>
    <source>
        <strain evidence="2 3">STM7296</strain>
    </source>
</reference>
<keyword evidence="1" id="KW-0472">Membrane</keyword>
<dbReference type="STRING" id="1247936.BN2475_520030"/>
<gene>
    <name evidence="2" type="ORF">BN2475_520030</name>
</gene>
<dbReference type="EMBL" id="CYGX02000052">
    <property type="protein sequence ID" value="SIT45063.1"/>
    <property type="molecule type" value="Genomic_DNA"/>
</dbReference>
<evidence type="ECO:0000313" key="3">
    <source>
        <dbReference type="Proteomes" id="UP000187012"/>
    </source>
</evidence>
<proteinExistence type="predicted"/>
<protein>
    <submittedName>
        <fullName evidence="2">Uncharacterized protein</fullName>
    </submittedName>
</protein>
<evidence type="ECO:0000256" key="1">
    <source>
        <dbReference type="SAM" id="Phobius"/>
    </source>
</evidence>
<name>A0A1N7SCH3_9BURK</name>
<accession>A0A1N7SCH3</accession>